<dbReference type="GO" id="GO:0009228">
    <property type="term" value="P:thiamine biosynthetic process"/>
    <property type="evidence" value="ECO:0007669"/>
    <property type="project" value="UniProtKB-KW"/>
</dbReference>
<comment type="pathway">
    <text evidence="1">Cofactor biosynthesis; thiamine diphosphate biosynthesis.</text>
</comment>
<dbReference type="OrthoDB" id="9810880at2"/>
<dbReference type="Gene3D" id="3.20.20.70">
    <property type="entry name" value="Aldolase class I"/>
    <property type="match status" value="1"/>
</dbReference>
<dbReference type="CDD" id="cd00564">
    <property type="entry name" value="TMP_TenI"/>
    <property type="match status" value="1"/>
</dbReference>
<proteinExistence type="predicted"/>
<gene>
    <name evidence="4" type="ORF">DL240_17735</name>
</gene>
<feature type="domain" description="Thiamine phosphate synthase/TenI" evidence="3">
    <location>
        <begin position="9"/>
        <end position="197"/>
    </location>
</feature>
<dbReference type="AlphaFoldDB" id="A0A328C1D4"/>
<accession>A0A328C1D4</accession>
<organism evidence="4 5">
    <name type="scientific">Lujinxingia litoralis</name>
    <dbReference type="NCBI Taxonomy" id="2211119"/>
    <lineage>
        <taxon>Bacteria</taxon>
        <taxon>Deltaproteobacteria</taxon>
        <taxon>Bradymonadales</taxon>
        <taxon>Lujinxingiaceae</taxon>
        <taxon>Lujinxingia</taxon>
    </lineage>
</organism>
<dbReference type="GO" id="GO:0005737">
    <property type="term" value="C:cytoplasm"/>
    <property type="evidence" value="ECO:0007669"/>
    <property type="project" value="TreeGrafter"/>
</dbReference>
<dbReference type="PANTHER" id="PTHR20857">
    <property type="entry name" value="THIAMINE-PHOSPHATE PYROPHOSPHORYLASE"/>
    <property type="match status" value="1"/>
</dbReference>
<evidence type="ECO:0000313" key="4">
    <source>
        <dbReference type="EMBL" id="RAL20223.1"/>
    </source>
</evidence>
<evidence type="ECO:0000313" key="5">
    <source>
        <dbReference type="Proteomes" id="UP000249169"/>
    </source>
</evidence>
<protein>
    <submittedName>
        <fullName evidence="4">Thiamine phosphate synthase</fullName>
    </submittedName>
</protein>
<dbReference type="Pfam" id="PF02581">
    <property type="entry name" value="TMP-TENI"/>
    <property type="match status" value="1"/>
</dbReference>
<dbReference type="InterPro" id="IPR022998">
    <property type="entry name" value="ThiamineP_synth_TenI"/>
</dbReference>
<evidence type="ECO:0000256" key="2">
    <source>
        <dbReference type="ARBA" id="ARBA00022977"/>
    </source>
</evidence>
<dbReference type="PANTHER" id="PTHR20857:SF15">
    <property type="entry name" value="THIAMINE-PHOSPHATE SYNTHASE"/>
    <property type="match status" value="1"/>
</dbReference>
<comment type="caution">
    <text evidence="4">The sequence shown here is derived from an EMBL/GenBank/DDBJ whole genome shotgun (WGS) entry which is preliminary data.</text>
</comment>
<dbReference type="EMBL" id="QHKO01000012">
    <property type="protein sequence ID" value="RAL20223.1"/>
    <property type="molecule type" value="Genomic_DNA"/>
</dbReference>
<keyword evidence="5" id="KW-1185">Reference proteome</keyword>
<dbReference type="SUPFAM" id="SSF51391">
    <property type="entry name" value="Thiamin phosphate synthase"/>
    <property type="match status" value="1"/>
</dbReference>
<dbReference type="GO" id="GO:0004789">
    <property type="term" value="F:thiamine-phosphate diphosphorylase activity"/>
    <property type="evidence" value="ECO:0007669"/>
    <property type="project" value="TreeGrafter"/>
</dbReference>
<reference evidence="4 5" key="1">
    <citation type="submission" date="2018-05" db="EMBL/GenBank/DDBJ databases">
        <title>Lujinxingia marina gen. nov. sp. nov., a new facultative anaerobic member of the class Deltaproteobacteria, and proposal of Lujinxingaceae fam. nov.</title>
        <authorList>
            <person name="Li C.-M."/>
        </authorList>
    </citation>
    <scope>NUCLEOTIDE SEQUENCE [LARGE SCALE GENOMIC DNA]</scope>
    <source>
        <strain evidence="4 5">B210</strain>
    </source>
</reference>
<dbReference type="Proteomes" id="UP000249169">
    <property type="component" value="Unassembled WGS sequence"/>
</dbReference>
<sequence length="229" mass="23874">MDGGELSRLYLIADAGFCVARGRSLRSVVHAAVGAGVRRVSLRVKGDWSPQRSEALWADAARAAEVAQAAGAQVLVHAEVARGRALHVSGVHLGAAQVAWVQEARQRLEGEGLVGVSCHNQREAQRAQQRGADFVTLSPVFESVSKPGYGGRLTLEHWGELARGLSVPAYALGGVGPREVRACLDAGFYGVAVVGGICGAADVAQAARRYLEALCSEGDAGGSGRLPRV</sequence>
<dbReference type="RefSeq" id="WP_111731241.1">
    <property type="nucleotide sequence ID" value="NZ_QHKO01000012.1"/>
</dbReference>
<name>A0A328C1D4_9DELT</name>
<evidence type="ECO:0000259" key="3">
    <source>
        <dbReference type="Pfam" id="PF02581"/>
    </source>
</evidence>
<dbReference type="InterPro" id="IPR036206">
    <property type="entry name" value="ThiamineP_synth_sf"/>
</dbReference>
<evidence type="ECO:0000256" key="1">
    <source>
        <dbReference type="ARBA" id="ARBA00004948"/>
    </source>
</evidence>
<dbReference type="InterPro" id="IPR013785">
    <property type="entry name" value="Aldolase_TIM"/>
</dbReference>
<keyword evidence="2" id="KW-0784">Thiamine biosynthesis</keyword>